<accession>A0AAV7BS15</accession>
<protein>
    <submittedName>
        <fullName evidence="1">Uncharacterized protein</fullName>
    </submittedName>
</protein>
<sequence length="84" mass="9634">MMSQCCISRDSFLRFLIFQPIMTFSNGYQTKAFATCNLLLCTCGKALMHNLLQIIVMVDKSPNPTLAFWDHCLLQSVQKVFRPL</sequence>
<name>A0AAV7BS15_ENGPU</name>
<dbReference type="EMBL" id="WNYA01000004">
    <property type="protein sequence ID" value="KAG8575220.1"/>
    <property type="molecule type" value="Genomic_DNA"/>
</dbReference>
<comment type="caution">
    <text evidence="1">The sequence shown here is derived from an EMBL/GenBank/DDBJ whole genome shotgun (WGS) entry which is preliminary data.</text>
</comment>
<keyword evidence="2" id="KW-1185">Reference proteome</keyword>
<proteinExistence type="predicted"/>
<evidence type="ECO:0000313" key="2">
    <source>
        <dbReference type="Proteomes" id="UP000824782"/>
    </source>
</evidence>
<dbReference type="AlphaFoldDB" id="A0AAV7BS15"/>
<evidence type="ECO:0000313" key="1">
    <source>
        <dbReference type="EMBL" id="KAG8575220.1"/>
    </source>
</evidence>
<dbReference type="Proteomes" id="UP000824782">
    <property type="component" value="Unassembled WGS sequence"/>
</dbReference>
<gene>
    <name evidence="1" type="ORF">GDO81_009478</name>
</gene>
<organism evidence="1 2">
    <name type="scientific">Engystomops pustulosus</name>
    <name type="common">Tungara frog</name>
    <name type="synonym">Physalaemus pustulosus</name>
    <dbReference type="NCBI Taxonomy" id="76066"/>
    <lineage>
        <taxon>Eukaryota</taxon>
        <taxon>Metazoa</taxon>
        <taxon>Chordata</taxon>
        <taxon>Craniata</taxon>
        <taxon>Vertebrata</taxon>
        <taxon>Euteleostomi</taxon>
        <taxon>Amphibia</taxon>
        <taxon>Batrachia</taxon>
        <taxon>Anura</taxon>
        <taxon>Neobatrachia</taxon>
        <taxon>Hyloidea</taxon>
        <taxon>Leptodactylidae</taxon>
        <taxon>Leiuperinae</taxon>
        <taxon>Engystomops</taxon>
    </lineage>
</organism>
<reference evidence="1" key="1">
    <citation type="thesis" date="2020" institute="ProQuest LLC" country="789 East Eisenhower Parkway, Ann Arbor, MI, USA">
        <title>Comparative Genomics and Chromosome Evolution.</title>
        <authorList>
            <person name="Mudd A.B."/>
        </authorList>
    </citation>
    <scope>NUCLEOTIDE SEQUENCE</scope>
    <source>
        <strain evidence="1">237g6f4</strain>
        <tissue evidence="1">Blood</tissue>
    </source>
</reference>